<reference evidence="1 2" key="1">
    <citation type="submission" date="2014-04" db="EMBL/GenBank/DDBJ databases">
        <authorList>
            <consortium name="DOE Joint Genome Institute"/>
            <person name="Kuo A."/>
            <person name="Kohler A."/>
            <person name="Nagy L.G."/>
            <person name="Floudas D."/>
            <person name="Copeland A."/>
            <person name="Barry K.W."/>
            <person name="Cichocki N."/>
            <person name="Veneault-Fourrey C."/>
            <person name="LaButti K."/>
            <person name="Lindquist E.A."/>
            <person name="Lipzen A."/>
            <person name="Lundell T."/>
            <person name="Morin E."/>
            <person name="Murat C."/>
            <person name="Sun H."/>
            <person name="Tunlid A."/>
            <person name="Henrissat B."/>
            <person name="Grigoriev I.V."/>
            <person name="Hibbett D.S."/>
            <person name="Martin F."/>
            <person name="Nordberg H.P."/>
            <person name="Cantor M.N."/>
            <person name="Hua S.X."/>
        </authorList>
    </citation>
    <scope>NUCLEOTIDE SEQUENCE [LARGE SCALE GENOMIC DNA]</scope>
    <source>
        <strain evidence="1 2">Foug A</strain>
    </source>
</reference>
<dbReference type="AlphaFoldDB" id="A0A0C2YMU2"/>
<gene>
    <name evidence="1" type="ORF">SCLCIDRAFT_1224884</name>
</gene>
<dbReference type="EMBL" id="KN822291">
    <property type="protein sequence ID" value="KIM51053.1"/>
    <property type="molecule type" value="Genomic_DNA"/>
</dbReference>
<dbReference type="HOGENOM" id="CLU_2980410_0_0_1"/>
<organism evidence="1 2">
    <name type="scientific">Scleroderma citrinum Foug A</name>
    <dbReference type="NCBI Taxonomy" id="1036808"/>
    <lineage>
        <taxon>Eukaryota</taxon>
        <taxon>Fungi</taxon>
        <taxon>Dikarya</taxon>
        <taxon>Basidiomycota</taxon>
        <taxon>Agaricomycotina</taxon>
        <taxon>Agaricomycetes</taxon>
        <taxon>Agaricomycetidae</taxon>
        <taxon>Boletales</taxon>
        <taxon>Sclerodermatineae</taxon>
        <taxon>Sclerodermataceae</taxon>
        <taxon>Scleroderma</taxon>
    </lineage>
</organism>
<proteinExistence type="predicted"/>
<protein>
    <submittedName>
        <fullName evidence="1">Uncharacterized protein</fullName>
    </submittedName>
</protein>
<sequence>MLVCEPEVGRVRKLHSLASSDISFPHDIPYDNNQSIRSEFFNVSISRIAQDASKTSPI</sequence>
<accession>A0A0C2YMU2</accession>
<keyword evidence="2" id="KW-1185">Reference proteome</keyword>
<evidence type="ECO:0000313" key="2">
    <source>
        <dbReference type="Proteomes" id="UP000053989"/>
    </source>
</evidence>
<name>A0A0C2YMU2_9AGAM</name>
<dbReference type="Proteomes" id="UP000053989">
    <property type="component" value="Unassembled WGS sequence"/>
</dbReference>
<evidence type="ECO:0000313" key="1">
    <source>
        <dbReference type="EMBL" id="KIM51053.1"/>
    </source>
</evidence>
<reference evidence="2" key="2">
    <citation type="submission" date="2015-01" db="EMBL/GenBank/DDBJ databases">
        <title>Evolutionary Origins and Diversification of the Mycorrhizal Mutualists.</title>
        <authorList>
            <consortium name="DOE Joint Genome Institute"/>
            <consortium name="Mycorrhizal Genomics Consortium"/>
            <person name="Kohler A."/>
            <person name="Kuo A."/>
            <person name="Nagy L.G."/>
            <person name="Floudas D."/>
            <person name="Copeland A."/>
            <person name="Barry K.W."/>
            <person name="Cichocki N."/>
            <person name="Veneault-Fourrey C."/>
            <person name="LaButti K."/>
            <person name="Lindquist E.A."/>
            <person name="Lipzen A."/>
            <person name="Lundell T."/>
            <person name="Morin E."/>
            <person name="Murat C."/>
            <person name="Riley R."/>
            <person name="Ohm R."/>
            <person name="Sun H."/>
            <person name="Tunlid A."/>
            <person name="Henrissat B."/>
            <person name="Grigoriev I.V."/>
            <person name="Hibbett D.S."/>
            <person name="Martin F."/>
        </authorList>
    </citation>
    <scope>NUCLEOTIDE SEQUENCE [LARGE SCALE GENOMIC DNA]</scope>
    <source>
        <strain evidence="2">Foug A</strain>
    </source>
</reference>
<dbReference type="InParanoid" id="A0A0C2YMU2"/>